<gene>
    <name evidence="2" type="ORF">CI610_01698</name>
</gene>
<evidence type="ECO:0000256" key="1">
    <source>
        <dbReference type="SAM" id="Phobius"/>
    </source>
</evidence>
<feature type="transmembrane region" description="Helical" evidence="1">
    <location>
        <begin position="27"/>
        <end position="47"/>
    </location>
</feature>
<accession>A0A2H9T7Z2</accession>
<comment type="caution">
    <text evidence="2">The sequence shown here is derived from an EMBL/GenBank/DDBJ whole genome shotgun (WGS) entry which is preliminary data.</text>
</comment>
<keyword evidence="1" id="KW-1133">Transmembrane helix</keyword>
<reference evidence="2" key="1">
    <citation type="journal article" date="2017" name="Appl. Environ. Microbiol.">
        <title>Molecular characterization of an Endozoicomonas-like organism causing infection in king scallop Pecten maximus L.</title>
        <authorList>
            <person name="Cano I."/>
            <person name="van Aerle R."/>
            <person name="Ross S."/>
            <person name="Verner-Jeffreys D.W."/>
            <person name="Paley R.K."/>
            <person name="Rimmer G."/>
            <person name="Ryder D."/>
            <person name="Hooper P."/>
            <person name="Stone D."/>
            <person name="Feist S.W."/>
        </authorList>
    </citation>
    <scope>NUCLEOTIDE SEQUENCE</scope>
</reference>
<protein>
    <submittedName>
        <fullName evidence="2">Uncharacterized protein</fullName>
    </submittedName>
</protein>
<dbReference type="AlphaFoldDB" id="A0A2H9T7Z2"/>
<name>A0A2H9T7Z2_9ZZZZ</name>
<keyword evidence="1" id="KW-0812">Transmembrane</keyword>
<keyword evidence="1" id="KW-0472">Membrane</keyword>
<evidence type="ECO:0000313" key="2">
    <source>
        <dbReference type="EMBL" id="PJE79346.1"/>
    </source>
</evidence>
<sequence length="117" mass="12592">MSENENVTNSVTTTEKGFFGKLSNGDFGLAKTYWLYGVLVGFVLNIAMKPITSIGLLVIVMLAYTAYEIPVIMGVWRAANKYEGSKFWAVLAKISVVLGTIMLVVGLIAIVGLLGQA</sequence>
<organism evidence="2">
    <name type="scientific">invertebrate metagenome</name>
    <dbReference type="NCBI Taxonomy" id="1711999"/>
    <lineage>
        <taxon>unclassified sequences</taxon>
        <taxon>metagenomes</taxon>
        <taxon>organismal metagenomes</taxon>
    </lineage>
</organism>
<proteinExistence type="predicted"/>
<feature type="transmembrane region" description="Helical" evidence="1">
    <location>
        <begin position="54"/>
        <end position="76"/>
    </location>
</feature>
<feature type="transmembrane region" description="Helical" evidence="1">
    <location>
        <begin position="88"/>
        <end position="114"/>
    </location>
</feature>
<dbReference type="EMBL" id="NSIT01000076">
    <property type="protein sequence ID" value="PJE79346.1"/>
    <property type="molecule type" value="Genomic_DNA"/>
</dbReference>